<keyword evidence="2" id="KW-1185">Reference proteome</keyword>
<evidence type="ECO:0008006" key="3">
    <source>
        <dbReference type="Google" id="ProtNLM"/>
    </source>
</evidence>
<organism evidence="1 2">
    <name type="scientific">Methylacidiphilum kamchatkense Kam1</name>
    <dbReference type="NCBI Taxonomy" id="1202785"/>
    <lineage>
        <taxon>Bacteria</taxon>
        <taxon>Pseudomonadati</taxon>
        <taxon>Verrucomicrobiota</taxon>
        <taxon>Methylacidiphilae</taxon>
        <taxon>Methylacidiphilales</taxon>
        <taxon>Methylacidiphilaceae</taxon>
        <taxon>Methylacidiphilum (ex Ratnadevi et al. 2023)</taxon>
    </lineage>
</organism>
<dbReference type="Proteomes" id="UP000031594">
    <property type="component" value="Unassembled WGS sequence"/>
</dbReference>
<protein>
    <recommendedName>
        <fullName evidence="3">Secreted protein</fullName>
    </recommendedName>
</protein>
<accession>A0ABR4ZYI8</accession>
<sequence length="64" mass="7163">MIGWLIGIHLGKILSYFLSLFSFSLSSIHSDPFLSCRVPPVWVERRKILQSGSVTGCIGKELKL</sequence>
<reference evidence="1 2" key="1">
    <citation type="submission" date="2014-08" db="EMBL/GenBank/DDBJ databases">
        <title>Methylacidiphilum kamchatkense strain Kam1 draft genome sequence.</title>
        <authorList>
            <person name="Birkeland N.-K."/>
            <person name="Erikstad H.A."/>
        </authorList>
    </citation>
    <scope>NUCLEOTIDE SEQUENCE [LARGE SCALE GENOMIC DNA]</scope>
    <source>
        <strain evidence="1 2">Kam1</strain>
    </source>
</reference>
<evidence type="ECO:0000313" key="2">
    <source>
        <dbReference type="Proteomes" id="UP000031594"/>
    </source>
</evidence>
<comment type="caution">
    <text evidence="1">The sequence shown here is derived from an EMBL/GenBank/DDBJ whole genome shotgun (WGS) entry which is preliminary data.</text>
</comment>
<proteinExistence type="predicted"/>
<name>A0ABR4ZYI8_9BACT</name>
<dbReference type="EMBL" id="JQNX01000001">
    <property type="protein sequence ID" value="KIE59292.1"/>
    <property type="molecule type" value="Genomic_DNA"/>
</dbReference>
<gene>
    <name evidence="1" type="ORF">A946_00805</name>
</gene>
<evidence type="ECO:0000313" key="1">
    <source>
        <dbReference type="EMBL" id="KIE59292.1"/>
    </source>
</evidence>